<evidence type="ECO:0000256" key="5">
    <source>
        <dbReference type="ARBA" id="ARBA00022691"/>
    </source>
</evidence>
<protein>
    <recommendedName>
        <fullName evidence="2">site-specific DNA-methyltransferase (adenine-specific)</fullName>
        <ecNumber evidence="2">2.1.1.72</ecNumber>
    </recommendedName>
</protein>
<reference evidence="7" key="2">
    <citation type="submission" date="2018-02" db="EMBL/GenBank/DDBJ databases">
        <title>Complete genome sequence of the Methanococcus maripaludis type strain JJ (DSM 2067), a model for selenoprotein synthesis in Archaea.</title>
        <authorList>
            <person name="Poehlein A."/>
            <person name="Heym D."/>
            <person name="Quitzke V."/>
            <person name="Fersch J."/>
            <person name="Daniel R."/>
            <person name="Rother M."/>
        </authorList>
    </citation>
    <scope>NUCLEOTIDE SEQUENCE [LARGE SCALE GENOMIC DNA]</scope>
    <source>
        <strain evidence="7">DSM 2067</strain>
    </source>
</reference>
<dbReference type="GO" id="GO:0009007">
    <property type="term" value="F:site-specific DNA-methyltransferase (adenine-specific) activity"/>
    <property type="evidence" value="ECO:0007669"/>
    <property type="project" value="UniProtKB-EC"/>
</dbReference>
<organism evidence="7 10">
    <name type="scientific">Methanococcus maripaludis</name>
    <name type="common">Methanococcus deltae</name>
    <dbReference type="NCBI Taxonomy" id="39152"/>
    <lineage>
        <taxon>Archaea</taxon>
        <taxon>Methanobacteriati</taxon>
        <taxon>Methanobacteriota</taxon>
        <taxon>Methanomada group</taxon>
        <taxon>Methanococci</taxon>
        <taxon>Methanococcales</taxon>
        <taxon>Methanococcaceae</taxon>
        <taxon>Methanococcus</taxon>
    </lineage>
</organism>
<evidence type="ECO:0000256" key="4">
    <source>
        <dbReference type="ARBA" id="ARBA00022679"/>
    </source>
</evidence>
<dbReference type="EMBL" id="JACHED010000002">
    <property type="protein sequence ID" value="MBB6497001.1"/>
    <property type="molecule type" value="Genomic_DNA"/>
</dbReference>
<evidence type="ECO:0000256" key="6">
    <source>
        <dbReference type="ARBA" id="ARBA00047942"/>
    </source>
</evidence>
<evidence type="ECO:0000313" key="9">
    <source>
        <dbReference type="EMBL" id="MBB6497001.1"/>
    </source>
</evidence>
<comment type="catalytic activity">
    <reaction evidence="6">
        <text>a 2'-deoxyadenosine in DNA + S-adenosyl-L-methionine = an N(6)-methyl-2'-deoxyadenosine in DNA + S-adenosyl-L-homocysteine + H(+)</text>
        <dbReference type="Rhea" id="RHEA:15197"/>
        <dbReference type="Rhea" id="RHEA-COMP:12418"/>
        <dbReference type="Rhea" id="RHEA-COMP:12419"/>
        <dbReference type="ChEBI" id="CHEBI:15378"/>
        <dbReference type="ChEBI" id="CHEBI:57856"/>
        <dbReference type="ChEBI" id="CHEBI:59789"/>
        <dbReference type="ChEBI" id="CHEBI:90615"/>
        <dbReference type="ChEBI" id="CHEBI:90616"/>
        <dbReference type="EC" id="2.1.1.72"/>
    </reaction>
</comment>
<dbReference type="InterPro" id="IPR012263">
    <property type="entry name" value="M_m6A_EcoRV"/>
</dbReference>
<dbReference type="RefSeq" id="WP_104837323.1">
    <property type="nucleotide sequence ID" value="NZ_CP026606.1"/>
</dbReference>
<dbReference type="InterPro" id="IPR029063">
    <property type="entry name" value="SAM-dependent_MTases_sf"/>
</dbReference>
<dbReference type="EMBL" id="JACDUO010000001">
    <property type="protein sequence ID" value="MBA2864076.1"/>
    <property type="molecule type" value="Genomic_DNA"/>
</dbReference>
<dbReference type="Proteomes" id="UP000590564">
    <property type="component" value="Unassembled WGS sequence"/>
</dbReference>
<dbReference type="InterPro" id="IPR002052">
    <property type="entry name" value="DNA_methylase_N6_adenine_CS"/>
</dbReference>
<keyword evidence="4 7" id="KW-0808">Transferase</keyword>
<reference evidence="10" key="1">
    <citation type="journal article" date="2018" name="Genome Announc.">
        <title>Complete Genome Sequence of the Methanococcus maripaludis Type Strain JJ (DSM 2067), a Model for Selenoprotein Synthesis in Archaea.</title>
        <authorList>
            <person name="Poehlein A."/>
            <person name="Heym D."/>
            <person name="Quitzke V."/>
            <person name="Fersch J."/>
            <person name="Daniel R."/>
            <person name="Rother M."/>
        </authorList>
    </citation>
    <scope>NUCLEOTIDE SEQUENCE [LARGE SCALE GENOMIC DNA]</scope>
    <source>
        <strain evidence="10">DSM 2067</strain>
    </source>
</reference>
<name>A0A2L1C8K4_METMI</name>
<dbReference type="EC" id="2.1.1.72" evidence="2"/>
<proteinExistence type="inferred from homology"/>
<dbReference type="PRINTS" id="PR00505">
    <property type="entry name" value="D12N6MTFRASE"/>
</dbReference>
<evidence type="ECO:0000313" key="11">
    <source>
        <dbReference type="Proteomes" id="UP000567099"/>
    </source>
</evidence>
<dbReference type="Pfam" id="PF02086">
    <property type="entry name" value="MethyltransfD12"/>
    <property type="match status" value="1"/>
</dbReference>
<dbReference type="Gene3D" id="1.10.1020.10">
    <property type="entry name" value="Adenine-specific Methyltransferase, Domain 2"/>
    <property type="match status" value="1"/>
</dbReference>
<dbReference type="InterPro" id="IPR023095">
    <property type="entry name" value="Ade_MeTrfase_dom_2"/>
</dbReference>
<dbReference type="GeneID" id="36101336"/>
<dbReference type="Proteomes" id="UP000567099">
    <property type="component" value="Unassembled WGS sequence"/>
</dbReference>
<dbReference type="SUPFAM" id="SSF53335">
    <property type="entry name" value="S-adenosyl-L-methionine-dependent methyltransferases"/>
    <property type="match status" value="1"/>
</dbReference>
<evidence type="ECO:0000256" key="3">
    <source>
        <dbReference type="ARBA" id="ARBA00022603"/>
    </source>
</evidence>
<dbReference type="REBASE" id="232712">
    <property type="entry name" value="M.Mma2067ORF2410P"/>
</dbReference>
<dbReference type="EMBL" id="CP026606">
    <property type="protein sequence ID" value="AVB75659.1"/>
    <property type="molecule type" value="Genomic_DNA"/>
</dbReference>
<evidence type="ECO:0000313" key="7">
    <source>
        <dbReference type="EMBL" id="AVB75659.1"/>
    </source>
</evidence>
<comment type="similarity">
    <text evidence="1">Belongs to the N(4)/N(6)-methyltransferase family.</text>
</comment>
<dbReference type="GO" id="GO:0009307">
    <property type="term" value="P:DNA restriction-modification system"/>
    <property type="evidence" value="ECO:0007669"/>
    <property type="project" value="InterPro"/>
</dbReference>
<reference evidence="8 11" key="3">
    <citation type="submission" date="2020-07" db="EMBL/GenBank/DDBJ databases">
        <title>Genomic Encyclopedia of Type Strains, Phase IV (KMG-V): Genome sequencing to study the core and pangenomes of soil and plant-associated prokaryotes.</title>
        <authorList>
            <person name="Whitman W."/>
        </authorList>
    </citation>
    <scope>NUCLEOTIDE SEQUENCE [LARGE SCALE GENOMIC DNA]</scope>
    <source>
        <strain evidence="8 11">C13</strain>
        <strain evidence="9 12">D1</strain>
    </source>
</reference>
<dbReference type="GO" id="GO:0032259">
    <property type="term" value="P:methylation"/>
    <property type="evidence" value="ECO:0007669"/>
    <property type="project" value="UniProtKB-KW"/>
</dbReference>
<sequence length="306" mass="35982">MHRKAKPFLKWAGGKRRLLTQFEDHYPEGLKNGKIKKYVEPFLGGGAVYLGLQSKYKFKKVVLNDINHELMLSYKTVQNNIDELISILKPIEENFNKMNFESQKMQYYKIRNEYNIEKSNIDKNKSENIIENVARFIFLNKTCFNGLYRLNKKGMFNVPFGRYLRPRIFDEPTLRGVNKALKGVKLLCDDYKGVEKHISIDKETFVYIDPPYRPLPETVSFTSYSKEDFLEKDQVDLSNWFKYLDKKGAYLMLSNSDPTNTNPKDRFFEDHYGGFNIDKVCAGRIINSRVNGRRKITELVIKNYPK</sequence>
<dbReference type="PIRSF" id="PIRSF000398">
    <property type="entry name" value="M_m6A_EcoRV"/>
    <property type="match status" value="1"/>
</dbReference>
<evidence type="ECO:0000313" key="10">
    <source>
        <dbReference type="Proteomes" id="UP000239462"/>
    </source>
</evidence>
<evidence type="ECO:0000313" key="8">
    <source>
        <dbReference type="EMBL" id="MBA2864076.1"/>
    </source>
</evidence>
<gene>
    <name evidence="7" type="primary">dpnM</name>
    <name evidence="8" type="ORF">HNP94_001076</name>
    <name evidence="9" type="ORF">HNP96_001042</name>
    <name evidence="7" type="ORF">MMJJ_02410</name>
</gene>
<dbReference type="InterPro" id="IPR012327">
    <property type="entry name" value="MeTrfase_D12"/>
</dbReference>
<evidence type="ECO:0000256" key="2">
    <source>
        <dbReference type="ARBA" id="ARBA00011900"/>
    </source>
</evidence>
<dbReference type="PROSITE" id="PS00092">
    <property type="entry name" value="N6_MTASE"/>
    <property type="match status" value="1"/>
</dbReference>
<keyword evidence="5" id="KW-0949">S-adenosyl-L-methionine</keyword>
<dbReference type="GO" id="GO:0043565">
    <property type="term" value="F:sequence-specific DNA binding"/>
    <property type="evidence" value="ECO:0007669"/>
    <property type="project" value="TreeGrafter"/>
</dbReference>
<keyword evidence="3 7" id="KW-0489">Methyltransferase</keyword>
<dbReference type="GO" id="GO:0006298">
    <property type="term" value="P:mismatch repair"/>
    <property type="evidence" value="ECO:0007669"/>
    <property type="project" value="TreeGrafter"/>
</dbReference>
<dbReference type="Gene3D" id="3.40.50.150">
    <property type="entry name" value="Vaccinia Virus protein VP39"/>
    <property type="match status" value="1"/>
</dbReference>
<accession>A0A2L1C8K4</accession>
<dbReference type="GO" id="GO:1904047">
    <property type="term" value="F:S-adenosyl-L-methionine binding"/>
    <property type="evidence" value="ECO:0007669"/>
    <property type="project" value="TreeGrafter"/>
</dbReference>
<dbReference type="KEGG" id="mmad:MMJJ_02410"/>
<dbReference type="NCBIfam" id="TIGR00571">
    <property type="entry name" value="dam"/>
    <property type="match status" value="1"/>
</dbReference>
<dbReference type="Proteomes" id="UP000239462">
    <property type="component" value="Chromosome"/>
</dbReference>
<dbReference type="PANTHER" id="PTHR30481:SF3">
    <property type="entry name" value="DNA ADENINE METHYLASE"/>
    <property type="match status" value="1"/>
</dbReference>
<evidence type="ECO:0000256" key="1">
    <source>
        <dbReference type="ARBA" id="ARBA00006594"/>
    </source>
</evidence>
<evidence type="ECO:0000313" key="12">
    <source>
        <dbReference type="Proteomes" id="UP000590564"/>
    </source>
</evidence>
<dbReference type="AlphaFoldDB" id="A0A2L1C8K4"/>
<dbReference type="PANTHER" id="PTHR30481">
    <property type="entry name" value="DNA ADENINE METHYLASE"/>
    <property type="match status" value="1"/>
</dbReference>